<comment type="similarity">
    <text evidence="13">Belongs to the DnaG primase family.</text>
</comment>
<evidence type="ECO:0000256" key="3">
    <source>
        <dbReference type="ARBA" id="ARBA00022515"/>
    </source>
</evidence>
<reference evidence="15" key="1">
    <citation type="submission" date="2020-10" db="EMBL/GenBank/DDBJ databases">
        <authorList>
            <person name="Gilroy R."/>
        </authorList>
    </citation>
    <scope>NUCLEOTIDE SEQUENCE</scope>
    <source>
        <strain evidence="15">1383</strain>
    </source>
</reference>
<reference evidence="15" key="2">
    <citation type="journal article" date="2021" name="PeerJ">
        <title>Extensive microbial diversity within the chicken gut microbiome revealed by metagenomics and culture.</title>
        <authorList>
            <person name="Gilroy R."/>
            <person name="Ravi A."/>
            <person name="Getino M."/>
            <person name="Pursley I."/>
            <person name="Horton D.L."/>
            <person name="Alikhan N.F."/>
            <person name="Baker D."/>
            <person name="Gharbi K."/>
            <person name="Hall N."/>
            <person name="Watson M."/>
            <person name="Adriaenssens E.M."/>
            <person name="Foster-Nyarko E."/>
            <person name="Jarju S."/>
            <person name="Secka A."/>
            <person name="Antonio M."/>
            <person name="Oren A."/>
            <person name="Chaudhuri R.R."/>
            <person name="La Ragione R."/>
            <person name="Hildebrand F."/>
            <person name="Pallen M.J."/>
        </authorList>
    </citation>
    <scope>NUCLEOTIDE SEQUENCE</scope>
    <source>
        <strain evidence="15">1383</strain>
    </source>
</reference>
<evidence type="ECO:0000256" key="6">
    <source>
        <dbReference type="ARBA" id="ARBA00022705"/>
    </source>
</evidence>
<comment type="catalytic activity">
    <reaction evidence="13">
        <text>ssDNA + n NTP = ssDNA/pppN(pN)n-1 hybrid + (n-1) diphosphate.</text>
        <dbReference type="EC" id="2.7.7.101"/>
    </reaction>
</comment>
<keyword evidence="3 13" id="KW-0639">Primosome</keyword>
<dbReference type="Pfam" id="PF13155">
    <property type="entry name" value="Toprim_2"/>
    <property type="match status" value="1"/>
</dbReference>
<dbReference type="InterPro" id="IPR006171">
    <property type="entry name" value="TOPRIM_dom"/>
</dbReference>
<dbReference type="HAMAP" id="MF_00974">
    <property type="entry name" value="DNA_primase_DnaG"/>
    <property type="match status" value="1"/>
</dbReference>
<dbReference type="InterPro" id="IPR030846">
    <property type="entry name" value="DnaG_bac"/>
</dbReference>
<evidence type="ECO:0000256" key="1">
    <source>
        <dbReference type="ARBA" id="ARBA00001947"/>
    </source>
</evidence>
<sequence length="659" mass="74629">MISRQTIDRVFSEARIEEVVGDFVVLKRAGANYKGLSPFNDEKTPSFVVSPSKGIWKDFSSGKGGSMVTFVMEIEHCSYPEAIRHIAKKYGIEVEETQLSPQAKQEADERESLYVVTEYAAQWFREQLHQTPEGRNVGLTYFRQRGFSDATIEKFGLGYSPEAWSAFTEAALKAGYQAEYLETSGLSIRRDDGRYTDRFRGRVVFPIHSFSGRVAGFGARTMQTEKTIAKYLNSPENPIYHKSDILYGLYQAKNAIVRQDSCYLVEGYTDVISMHQAGVENVVASSGTSLTDGQIRLIKRLTQNITVLYDGDTPGIKASFRGIDMLLAADMNVRVLTFPDNDDPDSFARKHTAEQLKEYLEKNRTDFIDFKARMLLEEASGDPILKSRLVRDIVVSISKISDYIKREVYLREASRIMDVSESSLFRELAQIDEHNRQEYRAAADRAAQAARMRERLEVDREPRPSADPFSALERDMVATMLRYGDMEIEVEEPVLDDNPDGTTTEHLETERTTVAREIVDSLSAEGLSLRDPTLNAIYQAIRMQVGAGCAIDVSALLRSEDQAVVEAVSSLLAEEYRLDGWERMGVPVRDFSDVASAYTRDLVLRYQDAYLRTRMAELQGEFSQKNTLSDPQREALMEEWKALLEIRDRLGKELGNRVV</sequence>
<evidence type="ECO:0000256" key="7">
    <source>
        <dbReference type="ARBA" id="ARBA00022723"/>
    </source>
</evidence>
<dbReference type="Gene3D" id="3.40.1360.10">
    <property type="match status" value="1"/>
</dbReference>
<dbReference type="InterPro" id="IPR036977">
    <property type="entry name" value="DNA_primase_Znf_CHC2"/>
</dbReference>
<dbReference type="EMBL" id="DVLY01000111">
    <property type="protein sequence ID" value="HIT98113.1"/>
    <property type="molecule type" value="Genomic_DNA"/>
</dbReference>
<name>A0A9D1H9G2_9FLAO</name>
<comment type="caution">
    <text evidence="13">Lacks conserved residue(s) required for the propagation of feature annotation.</text>
</comment>
<accession>A0A9D1H9G2</accession>
<keyword evidence="8" id="KW-0863">Zinc-finger</keyword>
<keyword evidence="4 13" id="KW-0808">Transferase</keyword>
<evidence type="ECO:0000259" key="14">
    <source>
        <dbReference type="PROSITE" id="PS50880"/>
    </source>
</evidence>
<dbReference type="GO" id="GO:0003677">
    <property type="term" value="F:DNA binding"/>
    <property type="evidence" value="ECO:0007669"/>
    <property type="project" value="UniProtKB-KW"/>
</dbReference>
<dbReference type="PANTHER" id="PTHR30313">
    <property type="entry name" value="DNA PRIMASE"/>
    <property type="match status" value="1"/>
</dbReference>
<comment type="subunit">
    <text evidence="13">Monomer. Interacts with DnaB.</text>
</comment>
<dbReference type="Pfam" id="PF08275">
    <property type="entry name" value="DNAG_N"/>
    <property type="match status" value="1"/>
</dbReference>
<protein>
    <recommendedName>
        <fullName evidence="13">DNA primase</fullName>
        <ecNumber evidence="13">2.7.7.101</ecNumber>
    </recommendedName>
</protein>
<dbReference type="PANTHER" id="PTHR30313:SF2">
    <property type="entry name" value="DNA PRIMASE"/>
    <property type="match status" value="1"/>
</dbReference>
<feature type="domain" description="Toprim" evidence="14">
    <location>
        <begin position="260"/>
        <end position="341"/>
    </location>
</feature>
<proteinExistence type="inferred from homology"/>
<dbReference type="GO" id="GO:0005737">
    <property type="term" value="C:cytoplasm"/>
    <property type="evidence" value="ECO:0007669"/>
    <property type="project" value="TreeGrafter"/>
</dbReference>
<evidence type="ECO:0000256" key="10">
    <source>
        <dbReference type="ARBA" id="ARBA00022842"/>
    </source>
</evidence>
<dbReference type="GO" id="GO:1990077">
    <property type="term" value="C:primosome complex"/>
    <property type="evidence" value="ECO:0007669"/>
    <property type="project" value="UniProtKB-KW"/>
</dbReference>
<evidence type="ECO:0000256" key="12">
    <source>
        <dbReference type="ARBA" id="ARBA00023163"/>
    </source>
</evidence>
<organism evidence="15 16">
    <name type="scientific">Candidatus Merdimorpha stercoravium</name>
    <dbReference type="NCBI Taxonomy" id="2840863"/>
    <lineage>
        <taxon>Bacteria</taxon>
        <taxon>Pseudomonadati</taxon>
        <taxon>Bacteroidota</taxon>
        <taxon>Flavobacteriia</taxon>
        <taxon>Flavobacteriales</taxon>
        <taxon>Candidatus Merdimorpha</taxon>
    </lineage>
</organism>
<evidence type="ECO:0000256" key="11">
    <source>
        <dbReference type="ARBA" id="ARBA00023125"/>
    </source>
</evidence>
<keyword evidence="2 13" id="KW-0240">DNA-directed RNA polymerase</keyword>
<dbReference type="EC" id="2.7.7.101" evidence="13"/>
<dbReference type="FunFam" id="3.90.580.10:FF:000001">
    <property type="entry name" value="DNA primase"/>
    <property type="match status" value="1"/>
</dbReference>
<dbReference type="InterPro" id="IPR050219">
    <property type="entry name" value="DnaG_primase"/>
</dbReference>
<dbReference type="PROSITE" id="PS50880">
    <property type="entry name" value="TOPRIM"/>
    <property type="match status" value="1"/>
</dbReference>
<comment type="caution">
    <text evidence="15">The sequence shown here is derived from an EMBL/GenBank/DDBJ whole genome shotgun (WGS) entry which is preliminary data.</text>
</comment>
<dbReference type="InterPro" id="IPR034151">
    <property type="entry name" value="TOPRIM_DnaG_bac"/>
</dbReference>
<evidence type="ECO:0000256" key="5">
    <source>
        <dbReference type="ARBA" id="ARBA00022695"/>
    </source>
</evidence>
<dbReference type="GO" id="GO:0006269">
    <property type="term" value="P:DNA replication, synthesis of primer"/>
    <property type="evidence" value="ECO:0007669"/>
    <property type="project" value="UniProtKB-UniRule"/>
</dbReference>
<dbReference type="GO" id="GO:0003899">
    <property type="term" value="F:DNA-directed RNA polymerase activity"/>
    <property type="evidence" value="ECO:0007669"/>
    <property type="project" value="UniProtKB-UniRule"/>
</dbReference>
<keyword evidence="9" id="KW-0862">Zinc</keyword>
<keyword evidence="12 13" id="KW-0804">Transcription</keyword>
<dbReference type="GO" id="GO:0008270">
    <property type="term" value="F:zinc ion binding"/>
    <property type="evidence" value="ECO:0007669"/>
    <property type="project" value="UniProtKB-KW"/>
</dbReference>
<evidence type="ECO:0000313" key="15">
    <source>
        <dbReference type="EMBL" id="HIT98113.1"/>
    </source>
</evidence>
<dbReference type="Gene3D" id="3.90.580.10">
    <property type="entry name" value="Zinc finger, CHC2-type domain"/>
    <property type="match status" value="1"/>
</dbReference>
<evidence type="ECO:0000256" key="2">
    <source>
        <dbReference type="ARBA" id="ARBA00022478"/>
    </source>
</evidence>
<dbReference type="Proteomes" id="UP000824161">
    <property type="component" value="Unassembled WGS sequence"/>
</dbReference>
<evidence type="ECO:0000256" key="9">
    <source>
        <dbReference type="ARBA" id="ARBA00022833"/>
    </source>
</evidence>
<keyword evidence="5 13" id="KW-0548">Nucleotidyltransferase</keyword>
<comment type="cofactor">
    <cofactor evidence="1">
        <name>Zn(2+)</name>
        <dbReference type="ChEBI" id="CHEBI:29105"/>
    </cofactor>
</comment>
<dbReference type="SUPFAM" id="SSF56731">
    <property type="entry name" value="DNA primase core"/>
    <property type="match status" value="1"/>
</dbReference>
<dbReference type="InterPro" id="IPR037068">
    <property type="entry name" value="DNA_primase_core_N_sf"/>
</dbReference>
<dbReference type="InterPro" id="IPR006295">
    <property type="entry name" value="DNA_primase_DnaG"/>
</dbReference>
<dbReference type="GO" id="GO:0000428">
    <property type="term" value="C:DNA-directed RNA polymerase complex"/>
    <property type="evidence" value="ECO:0007669"/>
    <property type="project" value="UniProtKB-KW"/>
</dbReference>
<dbReference type="Pfam" id="PF01807">
    <property type="entry name" value="Zn_ribbon_DnaG"/>
    <property type="match status" value="1"/>
</dbReference>
<evidence type="ECO:0000256" key="4">
    <source>
        <dbReference type="ARBA" id="ARBA00022679"/>
    </source>
</evidence>
<dbReference type="InterPro" id="IPR002694">
    <property type="entry name" value="Znf_CHC2"/>
</dbReference>
<dbReference type="SUPFAM" id="SSF57783">
    <property type="entry name" value="Zinc beta-ribbon"/>
    <property type="match status" value="1"/>
</dbReference>
<comment type="function">
    <text evidence="13">RNA polymerase that catalyzes the synthesis of short RNA molecules used as primers for DNA polymerase during DNA replication.</text>
</comment>
<keyword evidence="6 13" id="KW-0235">DNA replication</keyword>
<dbReference type="NCBIfam" id="TIGR01391">
    <property type="entry name" value="dnaG"/>
    <property type="match status" value="1"/>
</dbReference>
<dbReference type="AlphaFoldDB" id="A0A9D1H9G2"/>
<keyword evidence="11 13" id="KW-0238">DNA-binding</keyword>
<keyword evidence="7" id="KW-0479">Metal-binding</keyword>
<gene>
    <name evidence="13 15" type="primary">dnaG</name>
    <name evidence="15" type="ORF">IAC44_04660</name>
</gene>
<evidence type="ECO:0000313" key="16">
    <source>
        <dbReference type="Proteomes" id="UP000824161"/>
    </source>
</evidence>
<evidence type="ECO:0000256" key="8">
    <source>
        <dbReference type="ARBA" id="ARBA00022771"/>
    </source>
</evidence>
<keyword evidence="10" id="KW-0460">Magnesium</keyword>
<dbReference type="Gene3D" id="3.90.980.10">
    <property type="entry name" value="DNA primase, catalytic core, N-terminal domain"/>
    <property type="match status" value="1"/>
</dbReference>
<dbReference type="InterPro" id="IPR013264">
    <property type="entry name" value="DNAG_N"/>
</dbReference>
<dbReference type="CDD" id="cd03364">
    <property type="entry name" value="TOPRIM_DnaG_primases"/>
    <property type="match status" value="1"/>
</dbReference>
<evidence type="ECO:0000256" key="13">
    <source>
        <dbReference type="HAMAP-Rule" id="MF_00974"/>
    </source>
</evidence>
<dbReference type="SMART" id="SM00400">
    <property type="entry name" value="ZnF_CHCC"/>
    <property type="match status" value="1"/>
</dbReference>
<dbReference type="SMART" id="SM00493">
    <property type="entry name" value="TOPRIM"/>
    <property type="match status" value="1"/>
</dbReference>